<evidence type="ECO:0000313" key="2">
    <source>
        <dbReference type="EMBL" id="MCC9295838.1"/>
    </source>
</evidence>
<sequence>MYFDNVLKIMLSMALIAQFFLSFVKGRSFKKDYGKNIVILEWSSEKRKALSLIFIGLVIYIIYILVTGYFSMLSVLIVAYILVSVYDFSKIKIITSKGIGEKSFYSNAYYNFTYWENIIQWKWMENRKNILIFKLKRKNKIKTKDWKVLPSEIKEVEKCFSTNAFTSEDQDNI</sequence>
<dbReference type="RefSeq" id="WP_229981702.1">
    <property type="nucleotide sequence ID" value="NZ_JAJJPB010000019.1"/>
</dbReference>
<organism evidence="2 3">
    <name type="scientific">Clostridium aromativorans</name>
    <dbReference type="NCBI Taxonomy" id="2836848"/>
    <lineage>
        <taxon>Bacteria</taxon>
        <taxon>Bacillati</taxon>
        <taxon>Bacillota</taxon>
        <taxon>Clostridia</taxon>
        <taxon>Eubacteriales</taxon>
        <taxon>Clostridiaceae</taxon>
        <taxon>Clostridium</taxon>
    </lineage>
</organism>
<dbReference type="EMBL" id="JAJJPB010000019">
    <property type="protein sequence ID" value="MCC9295838.1"/>
    <property type="molecule type" value="Genomic_DNA"/>
</dbReference>
<accession>A0ABS8N7Q1</accession>
<feature type="transmembrane region" description="Helical" evidence="1">
    <location>
        <begin position="6"/>
        <end position="24"/>
    </location>
</feature>
<protein>
    <recommendedName>
        <fullName evidence="4">DUF5673 domain-containing protein</fullName>
    </recommendedName>
</protein>
<name>A0ABS8N7Q1_9CLOT</name>
<evidence type="ECO:0000313" key="3">
    <source>
        <dbReference type="Proteomes" id="UP001165422"/>
    </source>
</evidence>
<keyword evidence="1" id="KW-0472">Membrane</keyword>
<keyword evidence="1" id="KW-0812">Transmembrane</keyword>
<keyword evidence="1" id="KW-1133">Transmembrane helix</keyword>
<keyword evidence="3" id="KW-1185">Reference proteome</keyword>
<dbReference type="Proteomes" id="UP001165422">
    <property type="component" value="Unassembled WGS sequence"/>
</dbReference>
<gene>
    <name evidence="2" type="ORF">LN736_13305</name>
</gene>
<feature type="transmembrane region" description="Helical" evidence="1">
    <location>
        <begin position="49"/>
        <end position="66"/>
    </location>
</feature>
<comment type="caution">
    <text evidence="2">The sequence shown here is derived from an EMBL/GenBank/DDBJ whole genome shotgun (WGS) entry which is preliminary data.</text>
</comment>
<proteinExistence type="predicted"/>
<reference evidence="2" key="1">
    <citation type="submission" date="2021-11" db="EMBL/GenBank/DDBJ databases">
        <authorList>
            <person name="Qingchun L."/>
            <person name="Dong Z."/>
            <person name="Zongwei Q."/>
            <person name="Jia Z."/>
            <person name="Duotao L."/>
        </authorList>
    </citation>
    <scope>NUCLEOTIDE SEQUENCE</scope>
    <source>
        <strain evidence="2">WLY-B-L2</strain>
    </source>
</reference>
<evidence type="ECO:0000256" key="1">
    <source>
        <dbReference type="SAM" id="Phobius"/>
    </source>
</evidence>
<evidence type="ECO:0008006" key="4">
    <source>
        <dbReference type="Google" id="ProtNLM"/>
    </source>
</evidence>